<feature type="transmembrane region" description="Helical" evidence="1">
    <location>
        <begin position="165"/>
        <end position="186"/>
    </location>
</feature>
<feature type="transmembrane region" description="Helical" evidence="1">
    <location>
        <begin position="192"/>
        <end position="209"/>
    </location>
</feature>
<keyword evidence="1" id="KW-0812">Transmembrane</keyword>
<dbReference type="Proteomes" id="UP001155040">
    <property type="component" value="Unassembled WGS sequence"/>
</dbReference>
<reference evidence="4" key="1">
    <citation type="submission" date="2022-08" db="EMBL/GenBank/DDBJ databases">
        <title>Genomic Encyclopedia of Type Strains, Phase V (KMG-V): Genome sequencing to study the core and pangenomes of soil and plant-associated prokaryotes.</title>
        <authorList>
            <person name="Whitman W."/>
        </authorList>
    </citation>
    <scope>NUCLEOTIDE SEQUENCE</scope>
    <source>
        <strain evidence="4">SP3012</strain>
    </source>
</reference>
<sequence>MAAYAALAVGLSAATFLPRGAAALLGASSGAPALPDILSEPSGAFQVLEVLPTYSFSPPDYPGQPTGQAVGEAIEYIEQVPITISVGTVPEVFLAAGSSVAAFLLAGPAVAGAYALALPCTREKGAGSGSLDKNILDTGSLDTGSPDTGSLDISSLGTSGLSGKAILSSVGAYAAASVATLAGLLLLVVPGAVVAAGLAPLMPLIVDTGQGPRRAIRRAWRLTEGHRWQIFNLYLLVWIAATVAAGMAAVVAFGTESLGGPAGLAGVGAGLLFGTGVGAWSLLARCCLYRRLKRLEGG</sequence>
<evidence type="ECO:0000256" key="1">
    <source>
        <dbReference type="SAM" id="Phobius"/>
    </source>
</evidence>
<evidence type="ECO:0000313" key="4">
    <source>
        <dbReference type="EMBL" id="MCS4038283.1"/>
    </source>
</evidence>
<dbReference type="EMBL" id="JANUBF010000053">
    <property type="protein sequence ID" value="MCS4038283.1"/>
    <property type="molecule type" value="Genomic_DNA"/>
</dbReference>
<protein>
    <recommendedName>
        <fullName evidence="3">DUF7847 domain-containing protein</fullName>
    </recommendedName>
</protein>
<evidence type="ECO:0000259" key="3">
    <source>
        <dbReference type="Pfam" id="PF25231"/>
    </source>
</evidence>
<keyword evidence="2" id="KW-0732">Signal</keyword>
<gene>
    <name evidence="4" type="ORF">GGQ01_003375</name>
</gene>
<dbReference type="RefSeq" id="WP_103017879.1">
    <property type="nucleotide sequence ID" value="NZ_JANTZC010000035.1"/>
</dbReference>
<proteinExistence type="predicted"/>
<feature type="transmembrane region" description="Helical" evidence="1">
    <location>
        <begin position="265"/>
        <end position="284"/>
    </location>
</feature>
<comment type="caution">
    <text evidence="4">The sequence shown here is derived from an EMBL/GenBank/DDBJ whole genome shotgun (WGS) entry which is preliminary data.</text>
</comment>
<feature type="transmembrane region" description="Helical" evidence="1">
    <location>
        <begin position="92"/>
        <end position="117"/>
    </location>
</feature>
<organism evidence="4 5">
    <name type="scientific">Salinibacter ruber</name>
    <dbReference type="NCBI Taxonomy" id="146919"/>
    <lineage>
        <taxon>Bacteria</taxon>
        <taxon>Pseudomonadati</taxon>
        <taxon>Rhodothermota</taxon>
        <taxon>Rhodothermia</taxon>
        <taxon>Rhodothermales</taxon>
        <taxon>Salinibacteraceae</taxon>
        <taxon>Salinibacter</taxon>
    </lineage>
</organism>
<dbReference type="Pfam" id="PF25231">
    <property type="entry name" value="DUF7847"/>
    <property type="match status" value="1"/>
</dbReference>
<accession>A0A9X2UQ79</accession>
<feature type="transmembrane region" description="Helical" evidence="1">
    <location>
        <begin position="230"/>
        <end position="253"/>
    </location>
</feature>
<feature type="chain" id="PRO_5040792924" description="DUF7847 domain-containing protein" evidence="2">
    <location>
        <begin position="22"/>
        <end position="298"/>
    </location>
</feature>
<evidence type="ECO:0000313" key="5">
    <source>
        <dbReference type="Proteomes" id="UP001155040"/>
    </source>
</evidence>
<keyword evidence="1" id="KW-0472">Membrane</keyword>
<evidence type="ECO:0000256" key="2">
    <source>
        <dbReference type="SAM" id="SignalP"/>
    </source>
</evidence>
<name>A0A9X2UQ79_9BACT</name>
<dbReference type="InterPro" id="IPR057169">
    <property type="entry name" value="DUF7847"/>
</dbReference>
<dbReference type="AlphaFoldDB" id="A0A9X2UQ79"/>
<keyword evidence="1" id="KW-1133">Transmembrane helix</keyword>
<feature type="domain" description="DUF7847" evidence="3">
    <location>
        <begin position="166"/>
        <end position="291"/>
    </location>
</feature>
<feature type="signal peptide" evidence="2">
    <location>
        <begin position="1"/>
        <end position="21"/>
    </location>
</feature>